<dbReference type="Pfam" id="PF01509">
    <property type="entry name" value="TruB_N"/>
    <property type="match status" value="1"/>
</dbReference>
<dbReference type="CDD" id="cd02573">
    <property type="entry name" value="PseudoU_synth_EcTruB"/>
    <property type="match status" value="1"/>
</dbReference>
<sequence>MPSGLVLIDKPSDWTSHDVVAKLRKIAGTKKVGHAGTLDPMATGLLLLGVNSATKLLTFLVGEDKTYFATIRLGASTITDDKESEFLSVAQQSIVQDLVIEQIEKAIQTLRGPIQQVPSSVSAIKVDGERAYAKVRSGNEVKLAARPVTISRFELIGDLRLERVEENLFVDIDVVVDCSSGTYIRALARDLGEKLGVGGHLTALRRTRIGSYSIDQSQTLADLTSENLAILDISDAAKQQFQIRQLSEQDVIDIRHGKRLKANGEGAEPFAGFDEQGNLVAMLTVSGKDVKSLVVFNGATDD</sequence>
<dbReference type="Pfam" id="PF16198">
    <property type="entry name" value="TruB_C_2"/>
    <property type="match status" value="1"/>
</dbReference>
<feature type="domain" description="tRNA pseudouridylate synthase B C-terminal" evidence="6">
    <location>
        <begin position="185"/>
        <end position="225"/>
    </location>
</feature>
<evidence type="ECO:0000256" key="3">
    <source>
        <dbReference type="ARBA" id="ARBA00023235"/>
    </source>
</evidence>
<dbReference type="InterPro" id="IPR020103">
    <property type="entry name" value="PsdUridine_synth_cat_dom_sf"/>
</dbReference>
<dbReference type="NCBIfam" id="TIGR00431">
    <property type="entry name" value="TruB"/>
    <property type="match status" value="1"/>
</dbReference>
<dbReference type="Gene3D" id="3.30.2350.10">
    <property type="entry name" value="Pseudouridine synthase"/>
    <property type="match status" value="1"/>
</dbReference>
<dbReference type="PANTHER" id="PTHR13767:SF2">
    <property type="entry name" value="PSEUDOURIDYLATE SYNTHASE TRUB1"/>
    <property type="match status" value="1"/>
</dbReference>
<dbReference type="AlphaFoldDB" id="A0A6J6I5C4"/>
<gene>
    <name evidence="7" type="ORF">UFOPK1909_00602</name>
</gene>
<evidence type="ECO:0000259" key="5">
    <source>
        <dbReference type="Pfam" id="PF09142"/>
    </source>
</evidence>
<dbReference type="InterPro" id="IPR032819">
    <property type="entry name" value="TruB_C"/>
</dbReference>
<dbReference type="InterPro" id="IPR015947">
    <property type="entry name" value="PUA-like_sf"/>
</dbReference>
<dbReference type="GO" id="GO:0160148">
    <property type="term" value="F:tRNA pseudouridine(55) synthase activity"/>
    <property type="evidence" value="ECO:0007669"/>
    <property type="project" value="UniProtKB-EC"/>
</dbReference>
<evidence type="ECO:0000259" key="4">
    <source>
        <dbReference type="Pfam" id="PF01509"/>
    </source>
</evidence>
<dbReference type="SUPFAM" id="SSF55120">
    <property type="entry name" value="Pseudouridine synthase"/>
    <property type="match status" value="1"/>
</dbReference>
<accession>A0A6J6I5C4</accession>
<proteinExistence type="inferred from homology"/>
<evidence type="ECO:0000256" key="2">
    <source>
        <dbReference type="ARBA" id="ARBA00022694"/>
    </source>
</evidence>
<feature type="domain" description="Pseudouridine synthase II N-terminal" evidence="4">
    <location>
        <begin position="24"/>
        <end position="184"/>
    </location>
</feature>
<dbReference type="Gene3D" id="2.30.130.10">
    <property type="entry name" value="PUA domain"/>
    <property type="match status" value="1"/>
</dbReference>
<evidence type="ECO:0000256" key="1">
    <source>
        <dbReference type="ARBA" id="ARBA00012787"/>
    </source>
</evidence>
<dbReference type="Pfam" id="PF09142">
    <property type="entry name" value="TruB_C"/>
    <property type="match status" value="1"/>
</dbReference>
<reference evidence="7" key="1">
    <citation type="submission" date="2020-05" db="EMBL/GenBank/DDBJ databases">
        <authorList>
            <person name="Chiriac C."/>
            <person name="Salcher M."/>
            <person name="Ghai R."/>
            <person name="Kavagutti S V."/>
        </authorList>
    </citation>
    <scope>NUCLEOTIDE SEQUENCE</scope>
</reference>
<dbReference type="GO" id="GO:1990481">
    <property type="term" value="P:mRNA pseudouridine synthesis"/>
    <property type="evidence" value="ECO:0007669"/>
    <property type="project" value="TreeGrafter"/>
</dbReference>
<dbReference type="HAMAP" id="MF_01080">
    <property type="entry name" value="TruB_bact"/>
    <property type="match status" value="1"/>
</dbReference>
<name>A0A6J6I5C4_9ZZZZ</name>
<dbReference type="EMBL" id="CAEZVD010000051">
    <property type="protein sequence ID" value="CAB4621652.1"/>
    <property type="molecule type" value="Genomic_DNA"/>
</dbReference>
<keyword evidence="3" id="KW-0413">Isomerase</keyword>
<dbReference type="InterPro" id="IPR002501">
    <property type="entry name" value="PsdUridine_synth_N"/>
</dbReference>
<dbReference type="GO" id="GO:0006400">
    <property type="term" value="P:tRNA modification"/>
    <property type="evidence" value="ECO:0007669"/>
    <property type="project" value="TreeGrafter"/>
</dbReference>
<dbReference type="InterPro" id="IPR015225">
    <property type="entry name" value="tRNA_psdUridine_synth_fam2_C"/>
</dbReference>
<keyword evidence="2" id="KW-0819">tRNA processing</keyword>
<protein>
    <recommendedName>
        <fullName evidence="1">tRNA pseudouridine(55) synthase</fullName>
        <ecNumber evidence="1">5.4.99.25</ecNumber>
    </recommendedName>
</protein>
<dbReference type="GO" id="GO:0003723">
    <property type="term" value="F:RNA binding"/>
    <property type="evidence" value="ECO:0007669"/>
    <property type="project" value="InterPro"/>
</dbReference>
<feature type="domain" description="tRNA pseudouridine synthase II TruB subfamily 2 C-terminal" evidence="5">
    <location>
        <begin position="241"/>
        <end position="296"/>
    </location>
</feature>
<dbReference type="InterPro" id="IPR036974">
    <property type="entry name" value="PUA_sf"/>
</dbReference>
<dbReference type="SUPFAM" id="SSF88697">
    <property type="entry name" value="PUA domain-like"/>
    <property type="match status" value="1"/>
</dbReference>
<organism evidence="7">
    <name type="scientific">freshwater metagenome</name>
    <dbReference type="NCBI Taxonomy" id="449393"/>
    <lineage>
        <taxon>unclassified sequences</taxon>
        <taxon>metagenomes</taxon>
        <taxon>ecological metagenomes</taxon>
    </lineage>
</organism>
<dbReference type="PANTHER" id="PTHR13767">
    <property type="entry name" value="TRNA-PSEUDOURIDINE SYNTHASE"/>
    <property type="match status" value="1"/>
</dbReference>
<dbReference type="EC" id="5.4.99.25" evidence="1"/>
<dbReference type="InterPro" id="IPR014780">
    <property type="entry name" value="tRNA_psdUridine_synth_TruB"/>
</dbReference>
<evidence type="ECO:0000313" key="7">
    <source>
        <dbReference type="EMBL" id="CAB4621652.1"/>
    </source>
</evidence>
<evidence type="ECO:0000259" key="6">
    <source>
        <dbReference type="Pfam" id="PF16198"/>
    </source>
</evidence>